<dbReference type="EMBL" id="BKCG01000003">
    <property type="protein sequence ID" value="GER59311.1"/>
    <property type="molecule type" value="Genomic_DNA"/>
</dbReference>
<evidence type="ECO:0000313" key="2">
    <source>
        <dbReference type="Proteomes" id="UP000326509"/>
    </source>
</evidence>
<comment type="caution">
    <text evidence="1">The sequence shown here is derived from an EMBL/GenBank/DDBJ whole genome shotgun (WGS) entry which is preliminary data.</text>
</comment>
<proteinExistence type="predicted"/>
<protein>
    <recommendedName>
        <fullName evidence="3">Septum formation inhibitor Maf</fullName>
    </recommendedName>
</protein>
<reference evidence="1 2" key="1">
    <citation type="submission" date="2019-08" db="EMBL/GenBank/DDBJ databases">
        <title>Draft genome sequence of Ulvibacter marinus type strain NBRC 109484.</title>
        <authorList>
            <person name="Kawano K."/>
            <person name="Ushijima N."/>
            <person name="Kihara M."/>
            <person name="Itoh H."/>
        </authorList>
    </citation>
    <scope>NUCLEOTIDE SEQUENCE [LARGE SCALE GENOMIC DNA]</scope>
    <source>
        <strain evidence="1 2">NBRC 109484</strain>
    </source>
</reference>
<dbReference type="OrthoDB" id="5496093at2"/>
<name>A0A5J4J0I2_9FLAO</name>
<sequence length="307" mass="34922">MLLSRFIAITCLTLVLLSCNTEKSKNQLALNSTTEVSTSQKTAESRNLPANFGNYWYVGTAEITSYNLSQSRYGEQREGSAVTIFVTEDFDAQQQVKSDRQKDGDIPMLKLNTTKKFNTGIYPYSIMTSVFNPVSDTRHSLKLVNSVQEWCGQTYMQLNNQEQFEIQTNSYFQSEGDQKINLDKTVLEDEIWNLIRLNPSELPEGTFDIIPSFENFRLAHKEIKAYPAEGSLKSDSLISTYTLVYPQLKRSIAITFNTKFPHEISNWVETHANGETTTATIINRIQSAYWSKKATKDIVLRDSLGLK</sequence>
<evidence type="ECO:0008006" key="3">
    <source>
        <dbReference type="Google" id="ProtNLM"/>
    </source>
</evidence>
<gene>
    <name evidence="1" type="ORF">ULMA_14190</name>
</gene>
<accession>A0A5J4J0I2</accession>
<organism evidence="1 2">
    <name type="scientific">Patiriisocius marinus</name>
    <dbReference type="NCBI Taxonomy" id="1397112"/>
    <lineage>
        <taxon>Bacteria</taxon>
        <taxon>Pseudomonadati</taxon>
        <taxon>Bacteroidota</taxon>
        <taxon>Flavobacteriia</taxon>
        <taxon>Flavobacteriales</taxon>
        <taxon>Flavobacteriaceae</taxon>
        <taxon>Patiriisocius</taxon>
    </lineage>
</organism>
<keyword evidence="2" id="KW-1185">Reference proteome</keyword>
<evidence type="ECO:0000313" key="1">
    <source>
        <dbReference type="EMBL" id="GER59311.1"/>
    </source>
</evidence>
<dbReference type="RefSeq" id="WP_151673497.1">
    <property type="nucleotide sequence ID" value="NZ_BKCG01000003.1"/>
</dbReference>
<dbReference type="Proteomes" id="UP000326509">
    <property type="component" value="Unassembled WGS sequence"/>
</dbReference>
<dbReference type="PROSITE" id="PS51257">
    <property type="entry name" value="PROKAR_LIPOPROTEIN"/>
    <property type="match status" value="1"/>
</dbReference>
<dbReference type="AlphaFoldDB" id="A0A5J4J0I2"/>